<dbReference type="PANTHER" id="PTHR30006">
    <property type="entry name" value="THIAMINE-BINDING PERIPLASMIC PROTEIN-RELATED"/>
    <property type="match status" value="1"/>
</dbReference>
<dbReference type="Pfam" id="PF13343">
    <property type="entry name" value="SBP_bac_6"/>
    <property type="match status" value="1"/>
</dbReference>
<gene>
    <name evidence="2" type="ORF">MLI01_01840</name>
</gene>
<evidence type="ECO:0008006" key="4">
    <source>
        <dbReference type="Google" id="ProtNLM"/>
    </source>
</evidence>
<organism evidence="2 3">
    <name type="scientific">Microbacterium maritypicum</name>
    <name type="common">Microbacterium liquefaciens</name>
    <dbReference type="NCBI Taxonomy" id="33918"/>
    <lineage>
        <taxon>Bacteria</taxon>
        <taxon>Bacillati</taxon>
        <taxon>Actinomycetota</taxon>
        <taxon>Actinomycetes</taxon>
        <taxon>Micrococcales</taxon>
        <taxon>Microbacteriaceae</taxon>
        <taxon>Microbacterium</taxon>
    </lineage>
</organism>
<dbReference type="GO" id="GO:0030976">
    <property type="term" value="F:thiamine pyrophosphate binding"/>
    <property type="evidence" value="ECO:0007669"/>
    <property type="project" value="TreeGrafter"/>
</dbReference>
<dbReference type="PANTHER" id="PTHR30006:SF2">
    <property type="entry name" value="ABC TRANSPORTER SUBSTRATE-BINDING PROTEIN"/>
    <property type="match status" value="1"/>
</dbReference>
<name>A0A4Y4B357_MICMQ</name>
<reference evidence="2 3" key="1">
    <citation type="submission" date="2019-06" db="EMBL/GenBank/DDBJ databases">
        <title>Whole genome shotgun sequence of Microbacterium liquefaciens NBRC 15037.</title>
        <authorList>
            <person name="Hosoyama A."/>
            <person name="Uohara A."/>
            <person name="Ohji S."/>
            <person name="Ichikawa N."/>
        </authorList>
    </citation>
    <scope>NUCLEOTIDE SEQUENCE [LARGE SCALE GENOMIC DNA]</scope>
    <source>
        <strain evidence="2 3">NBRC 15037</strain>
    </source>
</reference>
<sequence length="211" mass="22462">MLVYNTEADAPAPASWLDLFDEAYAGHVALTDFSNTYGVLSMLRVADALGGGIDDPSQAITDLGALASSGDAIVVPTSPDLQTAFAQRDTWLAPYAMDYAGTLQDAGLPVEFIVPEEGVTASLITANVVEGRDNPDLAKLFIDFELRPEAQAVFAESMRYSPVNTKTELSDEAADAVLTGDELETVVVYAPGDVAASRPAWTDEWNALITR</sequence>
<dbReference type="AlphaFoldDB" id="A0A4Y4B357"/>
<dbReference type="GO" id="GO:0015888">
    <property type="term" value="P:thiamine transport"/>
    <property type="evidence" value="ECO:0007669"/>
    <property type="project" value="TreeGrafter"/>
</dbReference>
<dbReference type="GO" id="GO:0030288">
    <property type="term" value="C:outer membrane-bounded periplasmic space"/>
    <property type="evidence" value="ECO:0007669"/>
    <property type="project" value="TreeGrafter"/>
</dbReference>
<proteinExistence type="predicted"/>
<keyword evidence="1" id="KW-0732">Signal</keyword>
<dbReference type="EMBL" id="BJNQ01000001">
    <property type="protein sequence ID" value="GEC74039.1"/>
    <property type="molecule type" value="Genomic_DNA"/>
</dbReference>
<comment type="caution">
    <text evidence="2">The sequence shown here is derived from an EMBL/GenBank/DDBJ whole genome shotgun (WGS) entry which is preliminary data.</text>
</comment>
<accession>A0A4Y4B357</accession>
<evidence type="ECO:0000256" key="1">
    <source>
        <dbReference type="ARBA" id="ARBA00022729"/>
    </source>
</evidence>
<dbReference type="Proteomes" id="UP000317410">
    <property type="component" value="Unassembled WGS sequence"/>
</dbReference>
<evidence type="ECO:0000313" key="2">
    <source>
        <dbReference type="EMBL" id="GEC74039.1"/>
    </source>
</evidence>
<dbReference type="GO" id="GO:0030975">
    <property type="term" value="F:thiamine binding"/>
    <property type="evidence" value="ECO:0007669"/>
    <property type="project" value="TreeGrafter"/>
</dbReference>
<evidence type="ECO:0000313" key="3">
    <source>
        <dbReference type="Proteomes" id="UP000317410"/>
    </source>
</evidence>
<dbReference type="SUPFAM" id="SSF53850">
    <property type="entry name" value="Periplasmic binding protein-like II"/>
    <property type="match status" value="1"/>
</dbReference>
<dbReference type="Gene3D" id="3.40.190.10">
    <property type="entry name" value="Periplasmic binding protein-like II"/>
    <property type="match status" value="1"/>
</dbReference>
<protein>
    <recommendedName>
        <fullName evidence="4">ABC transporter substrate-binding protein</fullName>
    </recommendedName>
</protein>
<dbReference type="RefSeq" id="WP_229778784.1">
    <property type="nucleotide sequence ID" value="NZ_BJNQ01000001.1"/>
</dbReference>